<feature type="transmembrane region" description="Helical" evidence="1">
    <location>
        <begin position="6"/>
        <end position="32"/>
    </location>
</feature>
<keyword evidence="1" id="KW-0472">Membrane</keyword>
<feature type="transmembrane region" description="Helical" evidence="1">
    <location>
        <begin position="39"/>
        <end position="61"/>
    </location>
</feature>
<dbReference type="Proteomes" id="UP000190897">
    <property type="component" value="Unassembled WGS sequence"/>
</dbReference>
<dbReference type="EMBL" id="FUZA01000008">
    <property type="protein sequence ID" value="SKC16005.1"/>
    <property type="molecule type" value="Genomic_DNA"/>
</dbReference>
<evidence type="ECO:0000313" key="3">
    <source>
        <dbReference type="Proteomes" id="UP000190897"/>
    </source>
</evidence>
<dbReference type="OrthoDB" id="1525231at2"/>
<proteinExistence type="predicted"/>
<dbReference type="STRING" id="651661.SAMN05660293_04973"/>
<keyword evidence="1" id="KW-0812">Transmembrane</keyword>
<name>A0A1T5H5P1_9BACT</name>
<keyword evidence="3" id="KW-1185">Reference proteome</keyword>
<sequence>MNFFIIILVTALLQLFGPWWVVAIVPFLVFLIRHTSASNAFWTGFALITVLWMAYGFYLHFVSDGAMSDRIAGIFSLPNGVVLLLVSALIGGLTGGLAGLSGQLVRRIFIADAAKSVSL</sequence>
<evidence type="ECO:0000313" key="2">
    <source>
        <dbReference type="EMBL" id="SKC16005.1"/>
    </source>
</evidence>
<dbReference type="AlphaFoldDB" id="A0A1T5H5P1"/>
<feature type="transmembrane region" description="Helical" evidence="1">
    <location>
        <begin position="81"/>
        <end position="100"/>
    </location>
</feature>
<organism evidence="2 3">
    <name type="scientific">Dyadobacter psychrophilus</name>
    <dbReference type="NCBI Taxonomy" id="651661"/>
    <lineage>
        <taxon>Bacteria</taxon>
        <taxon>Pseudomonadati</taxon>
        <taxon>Bacteroidota</taxon>
        <taxon>Cytophagia</taxon>
        <taxon>Cytophagales</taxon>
        <taxon>Spirosomataceae</taxon>
        <taxon>Dyadobacter</taxon>
    </lineage>
</organism>
<keyword evidence="1" id="KW-1133">Transmembrane helix</keyword>
<dbReference type="RefSeq" id="WP_082217404.1">
    <property type="nucleotide sequence ID" value="NZ_FUZA01000008.1"/>
</dbReference>
<evidence type="ECO:0000256" key="1">
    <source>
        <dbReference type="SAM" id="Phobius"/>
    </source>
</evidence>
<gene>
    <name evidence="2" type="ORF">SAMN05660293_04973</name>
</gene>
<reference evidence="3" key="1">
    <citation type="submission" date="2017-02" db="EMBL/GenBank/DDBJ databases">
        <authorList>
            <person name="Varghese N."/>
            <person name="Submissions S."/>
        </authorList>
    </citation>
    <scope>NUCLEOTIDE SEQUENCE [LARGE SCALE GENOMIC DNA]</scope>
    <source>
        <strain evidence="3">DSM 22270</strain>
    </source>
</reference>
<accession>A0A1T5H5P1</accession>
<protein>
    <submittedName>
        <fullName evidence="2">Uncharacterized protein</fullName>
    </submittedName>
</protein>